<accession>A0A7M5XHV7</accession>
<keyword evidence="1" id="KW-0732">Signal</keyword>
<feature type="chain" id="PRO_5029639488" evidence="1">
    <location>
        <begin position="20"/>
        <end position="200"/>
    </location>
</feature>
<dbReference type="OrthoDB" id="10633882at2759"/>
<evidence type="ECO:0000313" key="2">
    <source>
        <dbReference type="EnsemblMetazoa" id="CLYHEMP023794.1"/>
    </source>
</evidence>
<evidence type="ECO:0000256" key="1">
    <source>
        <dbReference type="SAM" id="SignalP"/>
    </source>
</evidence>
<feature type="signal peptide" evidence="1">
    <location>
        <begin position="1"/>
        <end position="19"/>
    </location>
</feature>
<evidence type="ECO:0000313" key="3">
    <source>
        <dbReference type="Proteomes" id="UP000594262"/>
    </source>
</evidence>
<protein>
    <submittedName>
        <fullName evidence="2">Uncharacterized protein</fullName>
    </submittedName>
</protein>
<dbReference type="GeneID" id="136798283"/>
<proteinExistence type="predicted"/>
<sequence length="200" mass="22897">MLILFWAVFINVALKCIHAKTFCGRERPENNHGVHPLVLIGDQEQLLQAGTKLAELPNLSPEWSLSFAVRLHADTTSTGYCNLVQLTKQNHASGYGDRTPLISVKTPSRRIHITSSINTEWNHAWENLILNIDQTYQMEVHQRYVSNGHYRYFIMIDGVKVYSVLNTDARQFYNVKVYASNPFIDACPAYIKNLKVTNFL</sequence>
<dbReference type="RefSeq" id="XP_066910972.1">
    <property type="nucleotide sequence ID" value="XM_067054871.1"/>
</dbReference>
<organism evidence="2 3">
    <name type="scientific">Clytia hemisphaerica</name>
    <dbReference type="NCBI Taxonomy" id="252671"/>
    <lineage>
        <taxon>Eukaryota</taxon>
        <taxon>Metazoa</taxon>
        <taxon>Cnidaria</taxon>
        <taxon>Hydrozoa</taxon>
        <taxon>Hydroidolina</taxon>
        <taxon>Leptothecata</taxon>
        <taxon>Obeliida</taxon>
        <taxon>Clytiidae</taxon>
        <taxon>Clytia</taxon>
    </lineage>
</organism>
<keyword evidence="3" id="KW-1185">Reference proteome</keyword>
<dbReference type="EnsemblMetazoa" id="CLYHEMT023794.1">
    <property type="protein sequence ID" value="CLYHEMP023794.1"/>
    <property type="gene ID" value="CLYHEMG023794"/>
</dbReference>
<name>A0A7M5XHV7_9CNID</name>
<dbReference type="AlphaFoldDB" id="A0A7M5XHV7"/>
<reference evidence="2" key="1">
    <citation type="submission" date="2021-01" db="UniProtKB">
        <authorList>
            <consortium name="EnsemblMetazoa"/>
        </authorList>
    </citation>
    <scope>IDENTIFICATION</scope>
</reference>
<dbReference type="Proteomes" id="UP000594262">
    <property type="component" value="Unplaced"/>
</dbReference>